<gene>
    <name evidence="2" type="ORF">DVJ83_17745</name>
</gene>
<dbReference type="AlphaFoldDB" id="A0A345IMM4"/>
<geneLocation type="plasmid" evidence="3">
    <name>pdrdi</name>
</geneLocation>
<dbReference type="InterPro" id="IPR009057">
    <property type="entry name" value="Homeodomain-like_sf"/>
</dbReference>
<dbReference type="GO" id="GO:0006313">
    <property type="term" value="P:DNA transposition"/>
    <property type="evidence" value="ECO:0007669"/>
    <property type="project" value="InterPro"/>
</dbReference>
<sequence length="123" mass="14304">MELSLTIGGITMTTRTIYTAEFKRQALELAAREDVGPRRAAQDLRISPSVIYRWREQEREKGQQAFPGQGRQTLTPEQQEIQRLRKENEILRQKREILKKATACLGQNITRMGLGRFFARESR</sequence>
<evidence type="ECO:0000313" key="2">
    <source>
        <dbReference type="EMBL" id="AXH00947.1"/>
    </source>
</evidence>
<protein>
    <submittedName>
        <fullName evidence="2">Transposase</fullName>
    </submittedName>
</protein>
<dbReference type="Gene3D" id="1.10.10.60">
    <property type="entry name" value="Homeodomain-like"/>
    <property type="match status" value="1"/>
</dbReference>
<dbReference type="Pfam" id="PF01527">
    <property type="entry name" value="HTH_Tnp_1"/>
    <property type="match status" value="1"/>
</dbReference>
<dbReference type="Proteomes" id="UP000253744">
    <property type="component" value="Plasmid pDrdI"/>
</dbReference>
<name>A0A345IMM4_9DEIO</name>
<dbReference type="SUPFAM" id="SSF46689">
    <property type="entry name" value="Homeodomain-like"/>
    <property type="match status" value="1"/>
</dbReference>
<organism evidence="2 3">
    <name type="scientific">Deinococcus wulumuqiensis</name>
    <dbReference type="NCBI Taxonomy" id="980427"/>
    <lineage>
        <taxon>Bacteria</taxon>
        <taxon>Thermotogati</taxon>
        <taxon>Deinococcota</taxon>
        <taxon>Deinococci</taxon>
        <taxon>Deinococcales</taxon>
        <taxon>Deinococcaceae</taxon>
        <taxon>Deinococcus</taxon>
    </lineage>
</organism>
<proteinExistence type="predicted"/>
<dbReference type="EMBL" id="CP031163">
    <property type="protein sequence ID" value="AXH00947.1"/>
    <property type="molecule type" value="Genomic_DNA"/>
</dbReference>
<evidence type="ECO:0000256" key="1">
    <source>
        <dbReference type="SAM" id="Coils"/>
    </source>
</evidence>
<dbReference type="KEGG" id="dwu:DVJ83_17745"/>
<feature type="coiled-coil region" evidence="1">
    <location>
        <begin position="74"/>
        <end position="101"/>
    </location>
</feature>
<reference evidence="2 3" key="1">
    <citation type="submission" date="2018-07" db="EMBL/GenBank/DDBJ databases">
        <title>Complete Genome and Methylome Analysis of Deinococcus wulumuqiensis NEB 479.</title>
        <authorList>
            <person name="Fomenkov A."/>
            <person name="Luyten Y."/>
            <person name="Vincze T."/>
            <person name="Anton B.P."/>
            <person name="Clark T."/>
            <person name="Roberts R.J."/>
            <person name="Morgan R.D."/>
        </authorList>
    </citation>
    <scope>NUCLEOTIDE SEQUENCE [LARGE SCALE GENOMIC DNA]</scope>
    <source>
        <strain evidence="2 3">NEB 479</strain>
        <plasmid evidence="3">Plasmid pdrdi</plasmid>
    </source>
</reference>
<dbReference type="GO" id="GO:0003677">
    <property type="term" value="F:DNA binding"/>
    <property type="evidence" value="ECO:0007669"/>
    <property type="project" value="InterPro"/>
</dbReference>
<accession>A0A345IMM4</accession>
<keyword evidence="2" id="KW-0614">Plasmid</keyword>
<dbReference type="GO" id="GO:0004803">
    <property type="term" value="F:transposase activity"/>
    <property type="evidence" value="ECO:0007669"/>
    <property type="project" value="InterPro"/>
</dbReference>
<dbReference type="InterPro" id="IPR002514">
    <property type="entry name" value="Transposase_8"/>
</dbReference>
<keyword evidence="1" id="KW-0175">Coiled coil</keyword>
<evidence type="ECO:0000313" key="3">
    <source>
        <dbReference type="Proteomes" id="UP000253744"/>
    </source>
</evidence>